<dbReference type="Proteomes" id="UP000011668">
    <property type="component" value="Unassembled WGS sequence"/>
</dbReference>
<keyword evidence="4" id="KW-0547">Nucleotide-binding</keyword>
<dbReference type="EMBL" id="AFRT01000883">
    <property type="protein sequence ID" value="ELU42241.1"/>
    <property type="molecule type" value="Genomic_DNA"/>
</dbReference>
<dbReference type="STRING" id="983506.L8WVY4"/>
<proteinExistence type="predicted"/>
<keyword evidence="6" id="KW-0067">ATP-binding</keyword>
<dbReference type="GO" id="GO:0005524">
    <property type="term" value="F:ATP binding"/>
    <property type="evidence" value="ECO:0007669"/>
    <property type="project" value="UniProtKB-KW"/>
</dbReference>
<dbReference type="InterPro" id="IPR028375">
    <property type="entry name" value="KA1/Ssp2_C"/>
</dbReference>
<accession>L8WVY4</accession>
<evidence type="ECO:0000313" key="11">
    <source>
        <dbReference type="Proteomes" id="UP000011668"/>
    </source>
</evidence>
<keyword evidence="2" id="KW-0723">Serine/threonine-protein kinase</keyword>
<comment type="catalytic activity">
    <reaction evidence="8">
        <text>L-seryl-[protein] + ATP = O-phospho-L-seryl-[protein] + ADP + H(+)</text>
        <dbReference type="Rhea" id="RHEA:17989"/>
        <dbReference type="Rhea" id="RHEA-COMP:9863"/>
        <dbReference type="Rhea" id="RHEA-COMP:11604"/>
        <dbReference type="ChEBI" id="CHEBI:15378"/>
        <dbReference type="ChEBI" id="CHEBI:29999"/>
        <dbReference type="ChEBI" id="CHEBI:30616"/>
        <dbReference type="ChEBI" id="CHEBI:83421"/>
        <dbReference type="ChEBI" id="CHEBI:456216"/>
        <dbReference type="EC" id="2.7.11.1"/>
    </reaction>
</comment>
<reference evidence="10 11" key="1">
    <citation type="journal article" date="2013" name="Nat. Commun.">
        <title>The evolution and pathogenic mechanisms of the rice sheath blight pathogen.</title>
        <authorList>
            <person name="Zheng A."/>
            <person name="Lin R."/>
            <person name="Xu L."/>
            <person name="Qin P."/>
            <person name="Tang C."/>
            <person name="Ai P."/>
            <person name="Zhang D."/>
            <person name="Liu Y."/>
            <person name="Sun Z."/>
            <person name="Feng H."/>
            <person name="Wang Y."/>
            <person name="Chen Y."/>
            <person name="Liang X."/>
            <person name="Fu R."/>
            <person name="Li Q."/>
            <person name="Zhang J."/>
            <person name="Yu X."/>
            <person name="Xie Z."/>
            <person name="Ding L."/>
            <person name="Guan P."/>
            <person name="Tang J."/>
            <person name="Liang Y."/>
            <person name="Wang S."/>
            <person name="Deng Q."/>
            <person name="Li S."/>
            <person name="Zhu J."/>
            <person name="Wang L."/>
            <person name="Liu H."/>
            <person name="Li P."/>
        </authorList>
    </citation>
    <scope>NUCLEOTIDE SEQUENCE [LARGE SCALE GENOMIC DNA]</scope>
    <source>
        <strain evidence="11">AG-1 IA</strain>
    </source>
</reference>
<feature type="domain" description="KA1" evidence="9">
    <location>
        <begin position="1"/>
        <end position="39"/>
    </location>
</feature>
<dbReference type="HOGENOM" id="CLU_2039659_0_0_1"/>
<comment type="catalytic activity">
    <reaction evidence="7">
        <text>L-threonyl-[protein] + ATP = O-phospho-L-threonyl-[protein] + ADP + H(+)</text>
        <dbReference type="Rhea" id="RHEA:46608"/>
        <dbReference type="Rhea" id="RHEA-COMP:11060"/>
        <dbReference type="Rhea" id="RHEA-COMP:11605"/>
        <dbReference type="ChEBI" id="CHEBI:15378"/>
        <dbReference type="ChEBI" id="CHEBI:30013"/>
        <dbReference type="ChEBI" id="CHEBI:30616"/>
        <dbReference type="ChEBI" id="CHEBI:61977"/>
        <dbReference type="ChEBI" id="CHEBI:456216"/>
        <dbReference type="EC" id="2.7.11.1"/>
    </reaction>
</comment>
<organism evidence="10 11">
    <name type="scientific">Thanatephorus cucumeris (strain AG1-IA)</name>
    <name type="common">Rice sheath blight fungus</name>
    <name type="synonym">Rhizoctonia solani</name>
    <dbReference type="NCBI Taxonomy" id="983506"/>
    <lineage>
        <taxon>Eukaryota</taxon>
        <taxon>Fungi</taxon>
        <taxon>Dikarya</taxon>
        <taxon>Basidiomycota</taxon>
        <taxon>Agaricomycotina</taxon>
        <taxon>Agaricomycetes</taxon>
        <taxon>Cantharellales</taxon>
        <taxon>Ceratobasidiaceae</taxon>
        <taxon>Rhizoctonia</taxon>
        <taxon>Rhizoctonia solani AG-1</taxon>
    </lineage>
</organism>
<dbReference type="SUPFAM" id="SSF103243">
    <property type="entry name" value="KA1-like"/>
    <property type="match status" value="1"/>
</dbReference>
<dbReference type="OrthoDB" id="3265289at2759"/>
<dbReference type="InterPro" id="IPR001772">
    <property type="entry name" value="KA1_dom"/>
</dbReference>
<dbReference type="PROSITE" id="PS50032">
    <property type="entry name" value="KA1"/>
    <property type="match status" value="1"/>
</dbReference>
<keyword evidence="3" id="KW-0808">Transferase</keyword>
<evidence type="ECO:0000256" key="5">
    <source>
        <dbReference type="ARBA" id="ARBA00022777"/>
    </source>
</evidence>
<gene>
    <name evidence="10" type="ORF">AG1IA_03730</name>
</gene>
<keyword evidence="11" id="KW-1185">Reference proteome</keyword>
<evidence type="ECO:0000313" key="10">
    <source>
        <dbReference type="EMBL" id="ELU42241.1"/>
    </source>
</evidence>
<evidence type="ECO:0000256" key="8">
    <source>
        <dbReference type="ARBA" id="ARBA00048679"/>
    </source>
</evidence>
<evidence type="ECO:0000256" key="6">
    <source>
        <dbReference type="ARBA" id="ARBA00022840"/>
    </source>
</evidence>
<dbReference type="EC" id="2.7.11.1" evidence="1"/>
<evidence type="ECO:0000256" key="3">
    <source>
        <dbReference type="ARBA" id="ARBA00022679"/>
    </source>
</evidence>
<dbReference type="GO" id="GO:0004674">
    <property type="term" value="F:protein serine/threonine kinase activity"/>
    <property type="evidence" value="ECO:0007669"/>
    <property type="project" value="UniProtKB-KW"/>
</dbReference>
<evidence type="ECO:0000256" key="4">
    <source>
        <dbReference type="ARBA" id="ARBA00022741"/>
    </source>
</evidence>
<name>L8WVY4_THACA</name>
<comment type="caution">
    <text evidence="10">The sequence shown here is derived from an EMBL/GenBank/DDBJ whole genome shotgun (WGS) entry which is preliminary data.</text>
</comment>
<keyword evidence="5" id="KW-0418">Kinase</keyword>
<evidence type="ECO:0000259" key="9">
    <source>
        <dbReference type="PROSITE" id="PS50032"/>
    </source>
</evidence>
<evidence type="ECO:0000256" key="7">
    <source>
        <dbReference type="ARBA" id="ARBA00047899"/>
    </source>
</evidence>
<dbReference type="Gene3D" id="3.30.310.80">
    <property type="entry name" value="Kinase associated domain 1, KA1"/>
    <property type="match status" value="1"/>
</dbReference>
<evidence type="ECO:0000256" key="1">
    <source>
        <dbReference type="ARBA" id="ARBA00012513"/>
    </source>
</evidence>
<protein>
    <recommendedName>
        <fullName evidence="1">non-specific serine/threonine protein kinase</fullName>
        <ecNumber evidence="1">2.7.11.1</ecNumber>
    </recommendedName>
</protein>
<sequence>MDLVQVPLLPLHGIQFRRVGGDGWQYQMLARRVLTELKSSHLNHQVQLASMSFLRYVRPLALLFLSENSHLGEKRHLKMVGTACFCGMIVRPLVNMKPGVESWQSSGEWQVSAEYTRWQFN</sequence>
<dbReference type="AlphaFoldDB" id="L8WVY4"/>
<evidence type="ECO:0000256" key="2">
    <source>
        <dbReference type="ARBA" id="ARBA00022527"/>
    </source>
</evidence>
<dbReference type="Pfam" id="PF02149">
    <property type="entry name" value="KA1"/>
    <property type="match status" value="1"/>
</dbReference>